<organism evidence="1 2">
    <name type="scientific">Enterobacter cloacae</name>
    <dbReference type="NCBI Taxonomy" id="550"/>
    <lineage>
        <taxon>Bacteria</taxon>
        <taxon>Pseudomonadati</taxon>
        <taxon>Pseudomonadota</taxon>
        <taxon>Gammaproteobacteria</taxon>
        <taxon>Enterobacterales</taxon>
        <taxon>Enterobacteriaceae</taxon>
        <taxon>Enterobacter</taxon>
        <taxon>Enterobacter cloacae complex</taxon>
    </lineage>
</organism>
<gene>
    <name evidence="1" type="ORF">NCTC10005_00028</name>
</gene>
<name>A0A377LPL3_ENTCL</name>
<evidence type="ECO:0000313" key="1">
    <source>
        <dbReference type="EMBL" id="STQ07401.1"/>
    </source>
</evidence>
<sequence length="71" mass="7673">MYDSSGVNLTEQSKMNGLTDTLKGLPLDSAITIGPKDAPVYYEFTDLTARIAMLMTSGSKPTQKITPFNVS</sequence>
<dbReference type="EMBL" id="UGJB01000002">
    <property type="protein sequence ID" value="STQ07401.1"/>
    <property type="molecule type" value="Genomic_DNA"/>
</dbReference>
<protein>
    <submittedName>
        <fullName evidence="1">Uncharacterized protein</fullName>
    </submittedName>
</protein>
<evidence type="ECO:0000313" key="2">
    <source>
        <dbReference type="Proteomes" id="UP000255106"/>
    </source>
</evidence>
<dbReference type="Proteomes" id="UP000255106">
    <property type="component" value="Unassembled WGS sequence"/>
</dbReference>
<dbReference type="AlphaFoldDB" id="A0A377LPL3"/>
<accession>A0A377LPL3</accession>
<reference evidence="1 2" key="1">
    <citation type="submission" date="2018-06" db="EMBL/GenBank/DDBJ databases">
        <authorList>
            <consortium name="Pathogen Informatics"/>
            <person name="Doyle S."/>
        </authorList>
    </citation>
    <scope>NUCLEOTIDE SEQUENCE [LARGE SCALE GENOMIC DNA]</scope>
    <source>
        <strain evidence="1 2">NCTC10005</strain>
    </source>
</reference>
<proteinExistence type="predicted"/>